<feature type="domain" description="Glycoside hydrolase 35 catalytic" evidence="4">
    <location>
        <begin position="38"/>
        <end position="181"/>
    </location>
</feature>
<dbReference type="GO" id="GO:0004553">
    <property type="term" value="F:hydrolase activity, hydrolyzing O-glycosyl compounds"/>
    <property type="evidence" value="ECO:0007669"/>
    <property type="project" value="InterPro"/>
</dbReference>
<keyword evidence="6" id="KW-1185">Reference proteome</keyword>
<reference evidence="5 6" key="1">
    <citation type="submission" date="2019-11" db="EMBL/GenBank/DDBJ databases">
        <title>Agromyces kandeliae sp. nov., isolated from mangrove soil.</title>
        <authorList>
            <person name="Wang R."/>
        </authorList>
    </citation>
    <scope>NUCLEOTIDE SEQUENCE [LARGE SCALE GENOMIC DNA]</scope>
    <source>
        <strain evidence="5 6">JCM 11433</strain>
    </source>
</reference>
<dbReference type="SUPFAM" id="SSF51445">
    <property type="entry name" value="(Trans)glycosidases"/>
    <property type="match status" value="1"/>
</dbReference>
<evidence type="ECO:0000256" key="1">
    <source>
        <dbReference type="ARBA" id="ARBA00009809"/>
    </source>
</evidence>
<sequence>MPPRLAALETRPPLTRPAMSNERDRRGRIALTSRYVELDGRPAIPVSGELHYSRVPRSQWRERLQLMRSGGVTVVSTYVIWIHHEPVRGEPRFADGLDVAAFVRLAAEVGLDVVVRIGPWCHGEVRNGGFPHWVAEASVAHRTDDPAYLDLVRGWFDLIGRELAPLCGPDSPVIGIQVENELIDRPGHLATLVGLAREAGLAAPIWTATAWDGAELPPEVVMPVFGGYADGFWVDADAPWPSSFRAHFRFSHDWDDPGIGADLRGERADAPAAAGTAAPPRARAAASPDFPVATCELGGGMATAYHRRPLPGALDLATVANAKLGSGSNWQGYYMYAGGLNPGDGLQESLATGYPNDLPRFDYDFHAPIGAAGILAPSHAALRIQHAFLAAFGDRLAPMTSRLPERMPRADDDRSTLRWAVRSEGDAGFLFVGHHEPFDALAAVAGVRFEVALASGTALVPPSSRPPLTIPPGTVARWPLGLALGGAVVEWATASVVTVLGADRTPDPSTSAAAAVPTLVLLAEPGVPATVSVSTDVASAPLLVDARDDDGPTLHRLRDDHAELDLLILPATWADELWVLDARSGERMVLRSRSPLWLDDDALRARSDRTPHVERYDPTAGAFVGVAFDGTDSQRLPVRHTEVVRFDPNLARADFGGTPARRAAPTAYDLDRLAVRIPLEGLGSPEDGVMRTLLVEWAGDVATLEVDGRTVADRFWDGTPWLVDLDAASVHASAQVVLRILQLHPDAKIHLPPAAAARRRTHDGPLGSLDRLVGLRSTVWRAIH</sequence>
<comment type="caution">
    <text evidence="5">The sequence shown here is derived from an EMBL/GenBank/DDBJ whole genome shotgun (WGS) entry which is preliminary data.</text>
</comment>
<accession>A0A6I3M7M6</accession>
<dbReference type="Gene3D" id="3.20.20.80">
    <property type="entry name" value="Glycosidases"/>
    <property type="match status" value="1"/>
</dbReference>
<evidence type="ECO:0000256" key="3">
    <source>
        <dbReference type="SAM" id="MobiDB-lite"/>
    </source>
</evidence>
<dbReference type="Pfam" id="PF01301">
    <property type="entry name" value="Glyco_hydro_35"/>
    <property type="match status" value="1"/>
</dbReference>
<dbReference type="EMBL" id="WMLB01000033">
    <property type="protein sequence ID" value="MTH69499.1"/>
    <property type="molecule type" value="Genomic_DNA"/>
</dbReference>
<protein>
    <submittedName>
        <fullName evidence="5">Beta-galactosidase</fullName>
    </submittedName>
</protein>
<dbReference type="PANTHER" id="PTHR23421">
    <property type="entry name" value="BETA-GALACTOSIDASE RELATED"/>
    <property type="match status" value="1"/>
</dbReference>
<evidence type="ECO:0000259" key="4">
    <source>
        <dbReference type="Pfam" id="PF01301"/>
    </source>
</evidence>
<evidence type="ECO:0000256" key="2">
    <source>
        <dbReference type="RuleBase" id="RU003679"/>
    </source>
</evidence>
<dbReference type="InterPro" id="IPR031330">
    <property type="entry name" value="Gly_Hdrlase_35_cat"/>
</dbReference>
<proteinExistence type="inferred from homology"/>
<feature type="region of interest" description="Disordered" evidence="3">
    <location>
        <begin position="1"/>
        <end position="23"/>
    </location>
</feature>
<organism evidence="5 6">
    <name type="scientific">Agromyces bracchium</name>
    <dbReference type="NCBI Taxonomy" id="88376"/>
    <lineage>
        <taxon>Bacteria</taxon>
        <taxon>Bacillati</taxon>
        <taxon>Actinomycetota</taxon>
        <taxon>Actinomycetes</taxon>
        <taxon>Micrococcales</taxon>
        <taxon>Microbacteriaceae</taxon>
        <taxon>Agromyces</taxon>
    </lineage>
</organism>
<dbReference type="AlphaFoldDB" id="A0A6I3M7M6"/>
<dbReference type="Proteomes" id="UP000433071">
    <property type="component" value="Unassembled WGS sequence"/>
</dbReference>
<name>A0A6I3M7M6_9MICO</name>
<evidence type="ECO:0000313" key="5">
    <source>
        <dbReference type="EMBL" id="MTH69499.1"/>
    </source>
</evidence>
<dbReference type="PRINTS" id="PR00742">
    <property type="entry name" value="GLHYDRLASE35"/>
</dbReference>
<evidence type="ECO:0000313" key="6">
    <source>
        <dbReference type="Proteomes" id="UP000433071"/>
    </source>
</evidence>
<dbReference type="GO" id="GO:0005975">
    <property type="term" value="P:carbohydrate metabolic process"/>
    <property type="evidence" value="ECO:0007669"/>
    <property type="project" value="InterPro"/>
</dbReference>
<gene>
    <name evidence="5" type="ORF">GJ743_14095</name>
</gene>
<dbReference type="InterPro" id="IPR017853">
    <property type="entry name" value="GH"/>
</dbReference>
<dbReference type="OrthoDB" id="9813184at2"/>
<comment type="similarity">
    <text evidence="1 2">Belongs to the glycosyl hydrolase 35 family.</text>
</comment>
<dbReference type="InterPro" id="IPR001944">
    <property type="entry name" value="Glycoside_Hdrlase_35"/>
</dbReference>